<dbReference type="EMBL" id="JABCKV010000417">
    <property type="protein sequence ID" value="KAG5641011.1"/>
    <property type="molecule type" value="Genomic_DNA"/>
</dbReference>
<evidence type="ECO:0000313" key="2">
    <source>
        <dbReference type="EMBL" id="KAG5641011.1"/>
    </source>
</evidence>
<dbReference type="AlphaFoldDB" id="A0A9P7KAM1"/>
<protein>
    <submittedName>
        <fullName evidence="2">Uncharacterized protein</fullName>
    </submittedName>
</protein>
<name>A0A9P7KAM1_9AGAR</name>
<evidence type="ECO:0000256" key="1">
    <source>
        <dbReference type="SAM" id="MobiDB-lite"/>
    </source>
</evidence>
<dbReference type="OrthoDB" id="2913041at2759"/>
<evidence type="ECO:0000313" key="3">
    <source>
        <dbReference type="Proteomes" id="UP000775547"/>
    </source>
</evidence>
<gene>
    <name evidence="2" type="ORF">DXG03_006385</name>
</gene>
<proteinExistence type="predicted"/>
<comment type="caution">
    <text evidence="2">The sequence shown here is derived from an EMBL/GenBank/DDBJ whole genome shotgun (WGS) entry which is preliminary data.</text>
</comment>
<organism evidence="2 3">
    <name type="scientific">Asterophora parasitica</name>
    <dbReference type="NCBI Taxonomy" id="117018"/>
    <lineage>
        <taxon>Eukaryota</taxon>
        <taxon>Fungi</taxon>
        <taxon>Dikarya</taxon>
        <taxon>Basidiomycota</taxon>
        <taxon>Agaricomycotina</taxon>
        <taxon>Agaricomycetes</taxon>
        <taxon>Agaricomycetidae</taxon>
        <taxon>Agaricales</taxon>
        <taxon>Tricholomatineae</taxon>
        <taxon>Lyophyllaceae</taxon>
        <taxon>Asterophora</taxon>
    </lineage>
</organism>
<keyword evidence="3" id="KW-1185">Reference proteome</keyword>
<feature type="region of interest" description="Disordered" evidence="1">
    <location>
        <begin position="28"/>
        <end position="52"/>
    </location>
</feature>
<accession>A0A9P7KAM1</accession>
<reference evidence="2" key="1">
    <citation type="submission" date="2020-07" db="EMBL/GenBank/DDBJ databases">
        <authorList>
            <person name="Nieuwenhuis M."/>
            <person name="Van De Peppel L.J.J."/>
        </authorList>
    </citation>
    <scope>NUCLEOTIDE SEQUENCE</scope>
    <source>
        <strain evidence="2">AP01</strain>
        <tissue evidence="2">Mycelium</tissue>
    </source>
</reference>
<reference evidence="2" key="2">
    <citation type="submission" date="2021-10" db="EMBL/GenBank/DDBJ databases">
        <title>Phylogenomics reveals ancestral predisposition of the termite-cultivated fungus Termitomyces towards a domesticated lifestyle.</title>
        <authorList>
            <person name="Auxier B."/>
            <person name="Grum-Grzhimaylo A."/>
            <person name="Cardenas M.E."/>
            <person name="Lodge J.D."/>
            <person name="Laessoe T."/>
            <person name="Pedersen O."/>
            <person name="Smith M.E."/>
            <person name="Kuyper T.W."/>
            <person name="Franco-Molano E.A."/>
            <person name="Baroni T.J."/>
            <person name="Aanen D.K."/>
        </authorList>
    </citation>
    <scope>NUCLEOTIDE SEQUENCE</scope>
    <source>
        <strain evidence="2">AP01</strain>
        <tissue evidence="2">Mycelium</tissue>
    </source>
</reference>
<dbReference type="Proteomes" id="UP000775547">
    <property type="component" value="Unassembled WGS sequence"/>
</dbReference>
<sequence>MPAIRKPLRERCNVQLAVKTAIPTSVDDDYYTETPASSDPSTRGRPKARKPIDVRIPYRGTSKKRHGATVHKAPRLHPIDTPTTAGMHSLHRLVPYIYVGCYDGAHLPRSLVSNDGALFTHIVKISHPCEEKGKKAGHRDLQVDLTRGMYCLGLIVPAGCKDEETKGATTLTQAPDKLRLTEEQLLLTRDFLALALPYYAQAHPRDDIPFEPTSDSVRVLITAPAGREAAADIMAVVVCYLAWASEEPVGTVVDYIRAEEEVPGVWKGALGGKEALVAVQNVARFGE</sequence>